<gene>
    <name evidence="1" type="ORF">RCL2_001168500</name>
</gene>
<sequence length="165" mass="19659">MKEIVLVVPKRLIDVLELDEFAKICTSIPKNKQIDNNNILQADNYFYILRNNVFYSREELKQLELEFQEILENITIPNEISLNEKIIKMSNIFYNNQHKLNQKPVYNPITFKTMLKMADKDLIGFFDELYMGTNPHTKSNKTNENNRKKLVSLCYFWLVLIIDYN</sequence>
<organism evidence="1 2">
    <name type="scientific">Rhizophagus clarus</name>
    <dbReference type="NCBI Taxonomy" id="94130"/>
    <lineage>
        <taxon>Eukaryota</taxon>
        <taxon>Fungi</taxon>
        <taxon>Fungi incertae sedis</taxon>
        <taxon>Mucoromycota</taxon>
        <taxon>Glomeromycotina</taxon>
        <taxon>Glomeromycetes</taxon>
        <taxon>Glomerales</taxon>
        <taxon>Glomeraceae</taxon>
        <taxon>Rhizophagus</taxon>
    </lineage>
</organism>
<protein>
    <submittedName>
        <fullName evidence="1">Uncharacterized protein</fullName>
    </submittedName>
</protein>
<accession>A0A8H3LF87</accession>
<dbReference type="EMBL" id="BLAL01000081">
    <property type="protein sequence ID" value="GES84570.1"/>
    <property type="molecule type" value="Genomic_DNA"/>
</dbReference>
<name>A0A8H3LF87_9GLOM</name>
<evidence type="ECO:0000313" key="2">
    <source>
        <dbReference type="Proteomes" id="UP000615446"/>
    </source>
</evidence>
<proteinExistence type="predicted"/>
<dbReference type="OrthoDB" id="2382204at2759"/>
<dbReference type="Proteomes" id="UP000615446">
    <property type="component" value="Unassembled WGS sequence"/>
</dbReference>
<reference evidence="1" key="1">
    <citation type="submission" date="2019-10" db="EMBL/GenBank/DDBJ databases">
        <title>Conservation and host-specific expression of non-tandemly repeated heterogenous ribosome RNA gene in arbuscular mycorrhizal fungi.</title>
        <authorList>
            <person name="Maeda T."/>
            <person name="Kobayashi Y."/>
            <person name="Nakagawa T."/>
            <person name="Ezawa T."/>
            <person name="Yamaguchi K."/>
            <person name="Bino T."/>
            <person name="Nishimoto Y."/>
            <person name="Shigenobu S."/>
            <person name="Kawaguchi M."/>
        </authorList>
    </citation>
    <scope>NUCLEOTIDE SEQUENCE</scope>
    <source>
        <strain evidence="1">HR1</strain>
    </source>
</reference>
<evidence type="ECO:0000313" key="1">
    <source>
        <dbReference type="EMBL" id="GES84570.1"/>
    </source>
</evidence>
<comment type="caution">
    <text evidence="1">The sequence shown here is derived from an EMBL/GenBank/DDBJ whole genome shotgun (WGS) entry which is preliminary data.</text>
</comment>
<dbReference type="AlphaFoldDB" id="A0A8H3LF87"/>